<name>A0ABM4CD02_HYDVU</name>
<keyword evidence="2" id="KW-1185">Reference proteome</keyword>
<proteinExistence type="predicted"/>
<feature type="compositionally biased region" description="Basic residues" evidence="1">
    <location>
        <begin position="121"/>
        <end position="132"/>
    </location>
</feature>
<evidence type="ECO:0000313" key="3">
    <source>
        <dbReference type="RefSeq" id="XP_065659567.1"/>
    </source>
</evidence>
<reference evidence="3" key="1">
    <citation type="submission" date="2025-08" db="UniProtKB">
        <authorList>
            <consortium name="RefSeq"/>
        </authorList>
    </citation>
    <scope>IDENTIFICATION</scope>
</reference>
<dbReference type="Proteomes" id="UP001652625">
    <property type="component" value="Chromosome 08"/>
</dbReference>
<feature type="region of interest" description="Disordered" evidence="1">
    <location>
        <begin position="98"/>
        <end position="132"/>
    </location>
</feature>
<gene>
    <name evidence="3" type="primary">LOC136083775</name>
</gene>
<protein>
    <submittedName>
        <fullName evidence="3">Uncharacterized protein LOC136083775</fullName>
    </submittedName>
</protein>
<evidence type="ECO:0000313" key="2">
    <source>
        <dbReference type="Proteomes" id="UP001652625"/>
    </source>
</evidence>
<dbReference type="GeneID" id="136083775"/>
<sequence length="132" mass="15580">MSAKLVLKSLHFSVDTNKKLFEKTKSVKLKKLKSNKKKKSLTAPEDILRRNLNQLLNERERKLKNSNQINYEIMLSHMHRAGRKTIVKRKTSDFDEKDFEFEDEENDATDDTANDELSNNKKPKKIVFTRKK</sequence>
<dbReference type="RefSeq" id="XP_065659567.1">
    <property type="nucleotide sequence ID" value="XM_065803495.1"/>
</dbReference>
<accession>A0ABM4CD02</accession>
<feature type="compositionally biased region" description="Acidic residues" evidence="1">
    <location>
        <begin position="98"/>
        <end position="114"/>
    </location>
</feature>
<organism evidence="2 3">
    <name type="scientific">Hydra vulgaris</name>
    <name type="common">Hydra</name>
    <name type="synonym">Hydra attenuata</name>
    <dbReference type="NCBI Taxonomy" id="6087"/>
    <lineage>
        <taxon>Eukaryota</taxon>
        <taxon>Metazoa</taxon>
        <taxon>Cnidaria</taxon>
        <taxon>Hydrozoa</taxon>
        <taxon>Hydroidolina</taxon>
        <taxon>Anthoathecata</taxon>
        <taxon>Aplanulata</taxon>
        <taxon>Hydridae</taxon>
        <taxon>Hydra</taxon>
    </lineage>
</organism>
<evidence type="ECO:0000256" key="1">
    <source>
        <dbReference type="SAM" id="MobiDB-lite"/>
    </source>
</evidence>